<organism evidence="3">
    <name type="scientific">freshwater metagenome</name>
    <dbReference type="NCBI Taxonomy" id="449393"/>
    <lineage>
        <taxon>unclassified sequences</taxon>
        <taxon>metagenomes</taxon>
        <taxon>ecological metagenomes</taxon>
    </lineage>
</organism>
<evidence type="ECO:0000313" key="3">
    <source>
        <dbReference type="EMBL" id="CAB4781690.1"/>
    </source>
</evidence>
<name>A0A6J6WBC1_9ZZZZ</name>
<evidence type="ECO:0000256" key="1">
    <source>
        <dbReference type="SAM" id="Phobius"/>
    </source>
</evidence>
<keyword evidence="1" id="KW-1133">Transmembrane helix</keyword>
<dbReference type="EMBL" id="CAFAAB010000051">
    <property type="protein sequence ID" value="CAB4781690.1"/>
    <property type="molecule type" value="Genomic_DNA"/>
</dbReference>
<reference evidence="3" key="1">
    <citation type="submission" date="2020-05" db="EMBL/GenBank/DDBJ databases">
        <authorList>
            <person name="Chiriac C."/>
            <person name="Salcher M."/>
            <person name="Ghai R."/>
            <person name="Kavagutti S V."/>
        </authorList>
    </citation>
    <scope>NUCLEOTIDE SEQUENCE</scope>
</reference>
<feature type="domain" description="LytR/CpsA/Psr regulator C-terminal" evidence="2">
    <location>
        <begin position="72"/>
        <end position="161"/>
    </location>
</feature>
<gene>
    <name evidence="3" type="ORF">UFOPK2958_00583</name>
</gene>
<keyword evidence="1" id="KW-0472">Membrane</keyword>
<accession>A0A6J6WBC1</accession>
<dbReference type="Pfam" id="PF13399">
    <property type="entry name" value="LytR_C"/>
    <property type="match status" value="1"/>
</dbReference>
<keyword evidence="1" id="KW-0812">Transmembrane</keyword>
<dbReference type="Gene3D" id="3.30.70.2390">
    <property type="match status" value="1"/>
</dbReference>
<dbReference type="InterPro" id="IPR027381">
    <property type="entry name" value="LytR/CpsA/Psr_C"/>
</dbReference>
<sequence length="164" mass="17434">MADETTELPERPKGRYQPVPRVMGAILFTFALFAFFALRAVPSISVDGKVKHHHATTTGVDGVTTTTLGRSQVRVQVANGTKTAGLAAAVTARLMTQGWNMLPKLNGPRVGHTAIYYKSGYASQAVLIRQFLGAGTLQLWTGAAPVPGALDDQIIVLLGPDIAH</sequence>
<dbReference type="AlphaFoldDB" id="A0A6J6WBC1"/>
<protein>
    <submittedName>
        <fullName evidence="3">Unannotated protein</fullName>
    </submittedName>
</protein>
<feature type="transmembrane region" description="Helical" evidence="1">
    <location>
        <begin position="22"/>
        <end position="41"/>
    </location>
</feature>
<evidence type="ECO:0000259" key="2">
    <source>
        <dbReference type="Pfam" id="PF13399"/>
    </source>
</evidence>
<proteinExistence type="predicted"/>